<reference evidence="3 4" key="1">
    <citation type="submission" date="2016-07" db="EMBL/GenBank/DDBJ databases">
        <title>Pervasive Adenine N6-methylation of Active Genes in Fungi.</title>
        <authorList>
            <consortium name="DOE Joint Genome Institute"/>
            <person name="Mondo S.J."/>
            <person name="Dannebaum R.O."/>
            <person name="Kuo R.C."/>
            <person name="Labutti K."/>
            <person name="Haridas S."/>
            <person name="Kuo A."/>
            <person name="Salamov A."/>
            <person name="Ahrendt S.R."/>
            <person name="Lipzen A."/>
            <person name="Sullivan W."/>
            <person name="Andreopoulos W.B."/>
            <person name="Clum A."/>
            <person name="Lindquist E."/>
            <person name="Daum C."/>
            <person name="Ramamoorthy G.K."/>
            <person name="Gryganskyi A."/>
            <person name="Culley D."/>
            <person name="Magnuson J.K."/>
            <person name="James T.Y."/>
            <person name="O'Malley M.A."/>
            <person name="Stajich J.E."/>
            <person name="Spatafora J.W."/>
            <person name="Visel A."/>
            <person name="Grigoriev I.V."/>
        </authorList>
    </citation>
    <scope>NUCLEOTIDE SEQUENCE [LARGE SCALE GENOMIC DNA]</scope>
    <source>
        <strain evidence="3 4">JEL800</strain>
    </source>
</reference>
<evidence type="ECO:0000256" key="1">
    <source>
        <dbReference type="SAM" id="MobiDB-lite"/>
    </source>
</evidence>
<dbReference type="CDD" id="cd00067">
    <property type="entry name" value="GAL4"/>
    <property type="match status" value="1"/>
</dbReference>
<dbReference type="GO" id="GO:0008270">
    <property type="term" value="F:zinc ion binding"/>
    <property type="evidence" value="ECO:0007669"/>
    <property type="project" value="InterPro"/>
</dbReference>
<feature type="domain" description="Zn(2)-C6 fungal-type" evidence="2">
    <location>
        <begin position="7"/>
        <end position="37"/>
    </location>
</feature>
<dbReference type="PROSITE" id="PS00463">
    <property type="entry name" value="ZN2_CY6_FUNGAL_1"/>
    <property type="match status" value="1"/>
</dbReference>
<dbReference type="AlphaFoldDB" id="A0A1Y2CRF0"/>
<dbReference type="PROSITE" id="PS50048">
    <property type="entry name" value="ZN2_CY6_FUNGAL_2"/>
    <property type="match status" value="1"/>
</dbReference>
<protein>
    <recommendedName>
        <fullName evidence="2">Zn(2)-C6 fungal-type domain-containing protein</fullName>
    </recommendedName>
</protein>
<feature type="region of interest" description="Disordered" evidence="1">
    <location>
        <begin position="44"/>
        <end position="75"/>
    </location>
</feature>
<dbReference type="InterPro" id="IPR036864">
    <property type="entry name" value="Zn2-C6_fun-type_DNA-bd_sf"/>
</dbReference>
<gene>
    <name evidence="3" type="ORF">BCR33DRAFT_781686</name>
</gene>
<dbReference type="EMBL" id="MCGO01000009">
    <property type="protein sequence ID" value="ORY49414.1"/>
    <property type="molecule type" value="Genomic_DNA"/>
</dbReference>
<dbReference type="GO" id="GO:0000981">
    <property type="term" value="F:DNA-binding transcription factor activity, RNA polymerase II-specific"/>
    <property type="evidence" value="ECO:0007669"/>
    <property type="project" value="InterPro"/>
</dbReference>
<dbReference type="Proteomes" id="UP000193642">
    <property type="component" value="Unassembled WGS sequence"/>
</dbReference>
<accession>A0A1Y2CRF0</accession>
<name>A0A1Y2CRF0_9FUNG</name>
<evidence type="ECO:0000259" key="2">
    <source>
        <dbReference type="PROSITE" id="PS50048"/>
    </source>
</evidence>
<dbReference type="InterPro" id="IPR001138">
    <property type="entry name" value="Zn2Cys6_DnaBD"/>
</dbReference>
<dbReference type="Gene3D" id="4.10.240.10">
    <property type="entry name" value="Zn(2)-C6 fungal-type DNA-binding domain"/>
    <property type="match status" value="1"/>
</dbReference>
<keyword evidence="4" id="KW-1185">Reference proteome</keyword>
<evidence type="ECO:0000313" key="4">
    <source>
        <dbReference type="Proteomes" id="UP000193642"/>
    </source>
</evidence>
<organism evidence="3 4">
    <name type="scientific">Rhizoclosmatium globosum</name>
    <dbReference type="NCBI Taxonomy" id="329046"/>
    <lineage>
        <taxon>Eukaryota</taxon>
        <taxon>Fungi</taxon>
        <taxon>Fungi incertae sedis</taxon>
        <taxon>Chytridiomycota</taxon>
        <taxon>Chytridiomycota incertae sedis</taxon>
        <taxon>Chytridiomycetes</taxon>
        <taxon>Chytridiales</taxon>
        <taxon>Chytriomycetaceae</taxon>
        <taxon>Rhizoclosmatium</taxon>
    </lineage>
</organism>
<evidence type="ECO:0000313" key="3">
    <source>
        <dbReference type="EMBL" id="ORY49414.1"/>
    </source>
</evidence>
<comment type="caution">
    <text evidence="3">The sequence shown here is derived from an EMBL/GenBank/DDBJ whole genome shotgun (WGS) entry which is preliminary data.</text>
</comment>
<proteinExistence type="predicted"/>
<dbReference type="SUPFAM" id="SSF57701">
    <property type="entry name" value="Zn2/Cys6 DNA-binding domain"/>
    <property type="match status" value="1"/>
</dbReference>
<sequence length="146" mass="16531">MKVKRTSCEECRIKKKGCTKEKTGCTGCKVKGITCVYIDTCTSSTEQRKQPASPAEPAFEWFDHSPKSTESQPLLHWPDSPFHNLCLDLQALQTLQTSSFLDTLNTYQQTADNTALLQHWLCVPFEKYPLLPPAVMKEEFLCTNTP</sequence>